<feature type="domain" description="Amidase" evidence="2">
    <location>
        <begin position="28"/>
        <end position="449"/>
    </location>
</feature>
<evidence type="ECO:0000259" key="2">
    <source>
        <dbReference type="Pfam" id="PF01425"/>
    </source>
</evidence>
<evidence type="ECO:0000256" key="1">
    <source>
        <dbReference type="ARBA" id="ARBA00009199"/>
    </source>
</evidence>
<dbReference type="GO" id="GO:0016740">
    <property type="term" value="F:transferase activity"/>
    <property type="evidence" value="ECO:0007669"/>
    <property type="project" value="UniProtKB-KW"/>
</dbReference>
<dbReference type="Pfam" id="PF01425">
    <property type="entry name" value="Amidase"/>
    <property type="match status" value="1"/>
</dbReference>
<sequence length="467" mass="48213">MPNPTDLADLSAHDLAARIRERKASPVEALDAVLTRIAAWEPRLNAFVAPDFDRARAAAKTAEAMVARGEALGPLHGVPVTIKDVQHVAGLPTRWGSVLTDPTPVATDSPVVARLKAAGAIVLGKTTMPERGWVALSDGPLTGTTHNPWKHAHTAGGSSSGAAALAAIGGGPLHLGSDGAGSVRLPAHFCGVVGLKPTFGRVPYPPSAGSGLSHLGPLTRDVRDAALMLSVMAGPDPSDATTLPGGFDAEIGAPDLRGVRIAYSATLGHARVDPEIAAMVAAAVAVLAGLGATVEAVDPPWGPTGPEVIRRLWSAMLLPTLARDEANLARMDPGLVACLRAAGGMTPAEIIPTVTARLAYAATVNSWFEDAGYDLLVTPSASVAAFPTGQLMPDHWPQHPWDWLSWAEFSYPFNLSHGPALSMPCGLTAAGLPVGMQIAGPRFCDAAVLRAAAAFEAARPIPRIQTT</sequence>
<dbReference type="InterPro" id="IPR036928">
    <property type="entry name" value="AS_sf"/>
</dbReference>
<protein>
    <submittedName>
        <fullName evidence="3">Aspartyl-tRNA(Asn)/glutamyl-tRNA(Gln) amidotransferase subunit A</fullName>
    </submittedName>
</protein>
<dbReference type="Proteomes" id="UP000249688">
    <property type="component" value="Unassembled WGS sequence"/>
</dbReference>
<dbReference type="EMBL" id="QKYU01000037">
    <property type="protein sequence ID" value="PZW38514.1"/>
    <property type="molecule type" value="Genomic_DNA"/>
</dbReference>
<dbReference type="Gene3D" id="3.90.1300.10">
    <property type="entry name" value="Amidase signature (AS) domain"/>
    <property type="match status" value="1"/>
</dbReference>
<dbReference type="PANTHER" id="PTHR11895">
    <property type="entry name" value="TRANSAMIDASE"/>
    <property type="match status" value="1"/>
</dbReference>
<comment type="similarity">
    <text evidence="1">Belongs to the amidase family.</text>
</comment>
<gene>
    <name evidence="3" type="ORF">C8P66_1377</name>
</gene>
<dbReference type="AlphaFoldDB" id="A0A2W7HVI7"/>
<dbReference type="PANTHER" id="PTHR11895:SF7">
    <property type="entry name" value="GLUTAMYL-TRNA(GLN) AMIDOTRANSFERASE SUBUNIT A, MITOCHONDRIAL"/>
    <property type="match status" value="1"/>
</dbReference>
<keyword evidence="3" id="KW-0808">Transferase</keyword>
<reference evidence="3 4" key="1">
    <citation type="submission" date="2018-06" db="EMBL/GenBank/DDBJ databases">
        <title>Genomic Encyclopedia of Archaeal and Bacterial Type Strains, Phase II (KMG-II): from individual species to whole genera.</title>
        <authorList>
            <person name="Goeker M."/>
        </authorList>
    </citation>
    <scope>NUCLEOTIDE SEQUENCE [LARGE SCALE GENOMIC DNA]</scope>
    <source>
        <strain evidence="3 4">DSM 24525</strain>
    </source>
</reference>
<dbReference type="InterPro" id="IPR023631">
    <property type="entry name" value="Amidase_dom"/>
</dbReference>
<proteinExistence type="inferred from homology"/>
<comment type="caution">
    <text evidence="3">The sequence shown here is derived from an EMBL/GenBank/DDBJ whole genome shotgun (WGS) entry which is preliminary data.</text>
</comment>
<dbReference type="SUPFAM" id="SSF75304">
    <property type="entry name" value="Amidase signature (AS) enzymes"/>
    <property type="match status" value="1"/>
</dbReference>
<evidence type="ECO:0000313" key="3">
    <source>
        <dbReference type="EMBL" id="PZW38514.1"/>
    </source>
</evidence>
<name>A0A2W7HVI7_9PROT</name>
<accession>A0A2W7HVI7</accession>
<evidence type="ECO:0000313" key="4">
    <source>
        <dbReference type="Proteomes" id="UP000249688"/>
    </source>
</evidence>
<organism evidence="3 4">
    <name type="scientific">Humitalea rosea</name>
    <dbReference type="NCBI Taxonomy" id="990373"/>
    <lineage>
        <taxon>Bacteria</taxon>
        <taxon>Pseudomonadati</taxon>
        <taxon>Pseudomonadota</taxon>
        <taxon>Alphaproteobacteria</taxon>
        <taxon>Acetobacterales</taxon>
        <taxon>Roseomonadaceae</taxon>
        <taxon>Humitalea</taxon>
    </lineage>
</organism>
<dbReference type="RefSeq" id="WP_111400359.1">
    <property type="nucleotide sequence ID" value="NZ_QKYU01000037.1"/>
</dbReference>
<keyword evidence="4" id="KW-1185">Reference proteome</keyword>
<dbReference type="OrthoDB" id="9811471at2"/>
<dbReference type="InterPro" id="IPR000120">
    <property type="entry name" value="Amidase"/>
</dbReference>